<dbReference type="GO" id="GO:0005680">
    <property type="term" value="C:anaphase-promoting complex"/>
    <property type="evidence" value="ECO:0007669"/>
    <property type="project" value="TreeGrafter"/>
</dbReference>
<dbReference type="RefSeq" id="XP_008880088.1">
    <property type="nucleotide sequence ID" value="XM_008881866.1"/>
</dbReference>
<dbReference type="EMBL" id="KI914012">
    <property type="protein sequence ID" value="ETV91251.1"/>
    <property type="molecule type" value="Genomic_DNA"/>
</dbReference>
<dbReference type="OrthoDB" id="308440at2759"/>
<evidence type="ECO:0000313" key="3">
    <source>
        <dbReference type="EMBL" id="ETV91251.1"/>
    </source>
</evidence>
<dbReference type="GO" id="GO:0016567">
    <property type="term" value="P:protein ubiquitination"/>
    <property type="evidence" value="ECO:0007669"/>
    <property type="project" value="TreeGrafter"/>
</dbReference>
<dbReference type="AlphaFoldDB" id="A0A024TCD0"/>
<dbReference type="STRING" id="157072.A0A024TCD0"/>
<name>A0A024TCD0_9STRA</name>
<reference evidence="3" key="1">
    <citation type="submission" date="2013-12" db="EMBL/GenBank/DDBJ databases">
        <title>The Genome Sequence of Aphanomyces invadans NJM9701.</title>
        <authorList>
            <consortium name="The Broad Institute Genomics Platform"/>
            <person name="Russ C."/>
            <person name="Tyler B."/>
            <person name="van West P."/>
            <person name="Dieguez-Uribeondo J."/>
            <person name="Young S.K."/>
            <person name="Zeng Q."/>
            <person name="Gargeya S."/>
            <person name="Fitzgerald M."/>
            <person name="Abouelleil A."/>
            <person name="Alvarado L."/>
            <person name="Chapman S.B."/>
            <person name="Gainer-Dewar J."/>
            <person name="Goldberg J."/>
            <person name="Griggs A."/>
            <person name="Gujja S."/>
            <person name="Hansen M."/>
            <person name="Howarth C."/>
            <person name="Imamovic A."/>
            <person name="Ireland A."/>
            <person name="Larimer J."/>
            <person name="McCowan C."/>
            <person name="Murphy C."/>
            <person name="Pearson M."/>
            <person name="Poon T.W."/>
            <person name="Priest M."/>
            <person name="Roberts A."/>
            <person name="Saif S."/>
            <person name="Shea T."/>
            <person name="Sykes S."/>
            <person name="Wortman J."/>
            <person name="Nusbaum C."/>
            <person name="Birren B."/>
        </authorList>
    </citation>
    <scope>NUCLEOTIDE SEQUENCE [LARGE SCALE GENOMIC DNA]</scope>
    <source>
        <strain evidence="3">NJM9701</strain>
    </source>
</reference>
<dbReference type="GO" id="GO:0045842">
    <property type="term" value="P:positive regulation of mitotic metaphase/anaphase transition"/>
    <property type="evidence" value="ECO:0007669"/>
    <property type="project" value="TreeGrafter"/>
</dbReference>
<dbReference type="VEuPathDB" id="FungiDB:H310_14107"/>
<evidence type="ECO:0000256" key="1">
    <source>
        <dbReference type="ARBA" id="ARBA00022803"/>
    </source>
</evidence>
<dbReference type="eggNOG" id="KOG1174">
    <property type="taxonomic scope" value="Eukaryota"/>
</dbReference>
<dbReference type="InterPro" id="IPR019734">
    <property type="entry name" value="TPR_rpt"/>
</dbReference>
<dbReference type="SUPFAM" id="SSF48452">
    <property type="entry name" value="TPR-like"/>
    <property type="match status" value="2"/>
</dbReference>
<dbReference type="GO" id="GO:0051301">
    <property type="term" value="P:cell division"/>
    <property type="evidence" value="ECO:0007669"/>
    <property type="project" value="TreeGrafter"/>
</dbReference>
<evidence type="ECO:0000256" key="2">
    <source>
        <dbReference type="SAM" id="MobiDB-lite"/>
    </source>
</evidence>
<feature type="region of interest" description="Disordered" evidence="2">
    <location>
        <begin position="543"/>
        <end position="570"/>
    </location>
</feature>
<protein>
    <recommendedName>
        <fullName evidence="4">Anaphase-promoting complex subunit 7</fullName>
    </recommendedName>
</protein>
<gene>
    <name evidence="3" type="ORF">H310_14107</name>
</gene>
<keyword evidence="1" id="KW-0802">TPR repeat</keyword>
<dbReference type="SMART" id="SM00028">
    <property type="entry name" value="TPR"/>
    <property type="match status" value="6"/>
</dbReference>
<dbReference type="Pfam" id="PF14559">
    <property type="entry name" value="TPR_19"/>
    <property type="match status" value="1"/>
</dbReference>
<dbReference type="InterPro" id="IPR011990">
    <property type="entry name" value="TPR-like_helical_dom_sf"/>
</dbReference>
<dbReference type="Gene3D" id="1.25.40.10">
    <property type="entry name" value="Tetratricopeptide repeat domain"/>
    <property type="match status" value="1"/>
</dbReference>
<accession>A0A024TCD0</accession>
<dbReference type="PANTHER" id="PTHR12558">
    <property type="entry name" value="CELL DIVISION CYCLE 16,23,27"/>
    <property type="match status" value="1"/>
</dbReference>
<dbReference type="GeneID" id="20091157"/>
<evidence type="ECO:0008006" key="4">
    <source>
        <dbReference type="Google" id="ProtNLM"/>
    </source>
</evidence>
<proteinExistence type="predicted"/>
<organism evidence="3">
    <name type="scientific">Aphanomyces invadans</name>
    <dbReference type="NCBI Taxonomy" id="157072"/>
    <lineage>
        <taxon>Eukaryota</taxon>
        <taxon>Sar</taxon>
        <taxon>Stramenopiles</taxon>
        <taxon>Oomycota</taxon>
        <taxon>Saprolegniomycetes</taxon>
        <taxon>Saprolegniales</taxon>
        <taxon>Verrucalvaceae</taxon>
        <taxon>Aphanomyces</taxon>
    </lineage>
</organism>
<sequence length="570" mass="63626">MEVDDPKVSVDGLAGIERQMQQLMREEQYESTVLLGDMFCCPSPASTDKQFLQAIHALNLVFADALVHMKEHKRALRYYTSCLAFQYPKDAAAPDDMSTAEASLRLKIAKCMHVLDDIPSAIQTLDRVPATARSIGIHMLVGKLNLMQGFTRKAEAAYLAAIQANPYAVEAALALAEITGKNEERKPNPLDESEIVHLYTELGVNEVIDPTDAAWLQSLVDAHIQLHSHQLEYALESLEDVERVLGTTQSLHCHLHRAKVLMDLERPEQAMAAFVQARKCDANSVLLMDVFALVLKQSGLTMQLNSLVRDLFRISETKPEVWLAAACYSDLKADRPAALQLCDRAIAVDPTYARSYVFRGYVLLALDRPEYAINSFSHATKLDKTIDAYEGMGEGLCGICLKGVDKYMEAMNVARLALMYMPHSPRAYLLLGSVLSLKPDSRDKARKAFEKALSMRPKLLRAHFGLVDILIAEAKYADAIQRLEMLTHHFARDVVFAKLGDVHTLNRSYGLALPQYHHALSINPTCVKALRGIDRVEKLLRGEDDSPGRDRLEFPGDRDDIRMVEGTRAP</sequence>
<dbReference type="PANTHER" id="PTHR12558:SF36">
    <property type="entry name" value="ANAPHASE-PROMOTING COMPLEX SUBUNIT 7"/>
    <property type="match status" value="1"/>
</dbReference>